<feature type="compositionally biased region" description="Low complexity" evidence="1">
    <location>
        <begin position="10"/>
        <end position="20"/>
    </location>
</feature>
<organism evidence="2 3">
    <name type="scientific">Klebsiella quasivariicola</name>
    <dbReference type="NCBI Taxonomy" id="2026240"/>
    <lineage>
        <taxon>Bacteria</taxon>
        <taxon>Pseudomonadati</taxon>
        <taxon>Pseudomonadota</taxon>
        <taxon>Gammaproteobacteria</taxon>
        <taxon>Enterobacterales</taxon>
        <taxon>Enterobacteriaceae</taxon>
        <taxon>Klebsiella/Raoultella group</taxon>
        <taxon>Klebsiella</taxon>
        <taxon>Klebsiella pneumoniae complex</taxon>
    </lineage>
</organism>
<name>A0A8B4TVS5_9ENTR</name>
<accession>A0A8B4TVS5</accession>
<dbReference type="AlphaFoldDB" id="A0A8B4TVS5"/>
<evidence type="ECO:0000313" key="3">
    <source>
        <dbReference type="Proteomes" id="UP000257712"/>
    </source>
</evidence>
<dbReference type="Proteomes" id="UP000257712">
    <property type="component" value="Unassembled WGS sequence"/>
</dbReference>
<evidence type="ECO:0000256" key="1">
    <source>
        <dbReference type="SAM" id="MobiDB-lite"/>
    </source>
</evidence>
<feature type="region of interest" description="Disordered" evidence="1">
    <location>
        <begin position="1"/>
        <end position="28"/>
    </location>
</feature>
<sequence>MGALVGAPLTRNTNKNNNKQRISHGYDSESGTTYLENPAYGWVFAFLHPDSPSNCVRLFAAQRLTPSGPARQARCSTPAALVRVRAPLFKEPAQKAVFCFSTSGLFIELSSIIRRTAAHPFGASATRALFNACGVSPSLGTTYSENPAYGWVFAFLRPISVGFYHAVSSVPLRPIPHRIFSQIHFQIAHNTLIQIAILSPKAAKSPFSGNRSAQVAALLSFQMAK</sequence>
<comment type="caution">
    <text evidence="2">The sequence shown here is derived from an EMBL/GenBank/DDBJ whole genome shotgun (WGS) entry which is preliminary data.</text>
</comment>
<proteinExistence type="predicted"/>
<reference evidence="2 3" key="1">
    <citation type="submission" date="2018-08" db="EMBL/GenBank/DDBJ databases">
        <authorList>
            <consortium name="Pathogen Informatics"/>
        </authorList>
    </citation>
    <scope>NUCLEOTIDE SEQUENCE [LARGE SCALE GENOMIC DNA]</scope>
    <source>
        <strain evidence="2 3">EuSCAPE_IT371</strain>
    </source>
</reference>
<evidence type="ECO:0000313" key="2">
    <source>
        <dbReference type="EMBL" id="SXD94328.1"/>
    </source>
</evidence>
<dbReference type="EMBL" id="UJZG01000005">
    <property type="protein sequence ID" value="SXD94328.1"/>
    <property type="molecule type" value="Genomic_DNA"/>
</dbReference>
<protein>
    <submittedName>
        <fullName evidence="2">Uncharacterized protein</fullName>
    </submittedName>
</protein>
<gene>
    <name evidence="2" type="ORF">SAMEA3538780_02394</name>
</gene>